<dbReference type="InterPro" id="IPR052894">
    <property type="entry name" value="AsmA-related"/>
</dbReference>
<gene>
    <name evidence="2" type="ORF">KIP89_16710</name>
</gene>
<reference evidence="2" key="1">
    <citation type="submission" date="2021-05" db="EMBL/GenBank/DDBJ databases">
        <authorList>
            <person name="Sun Q."/>
            <person name="Inoue M."/>
        </authorList>
    </citation>
    <scope>NUCLEOTIDE SEQUENCE</scope>
    <source>
        <strain evidence="2">VKM B-3255</strain>
    </source>
</reference>
<dbReference type="Proteomes" id="UP001166585">
    <property type="component" value="Unassembled WGS sequence"/>
</dbReference>
<dbReference type="PANTHER" id="PTHR30441:SF4">
    <property type="entry name" value="PROTEIN ASMA"/>
    <property type="match status" value="1"/>
</dbReference>
<dbReference type="EMBL" id="JAHCQH010000021">
    <property type="protein sequence ID" value="MBS9478752.1"/>
    <property type="molecule type" value="Genomic_DNA"/>
</dbReference>
<comment type="caution">
    <text evidence="2">The sequence shown here is derived from an EMBL/GenBank/DDBJ whole genome shotgun (WGS) entry which is preliminary data.</text>
</comment>
<proteinExistence type="predicted"/>
<protein>
    <submittedName>
        <fullName evidence="2">AsmA family protein</fullName>
    </submittedName>
</protein>
<keyword evidence="3" id="KW-1185">Reference proteome</keyword>
<accession>A0ABS5REG3</accession>
<evidence type="ECO:0000313" key="3">
    <source>
        <dbReference type="Proteomes" id="UP001166585"/>
    </source>
</evidence>
<feature type="domain" description="AsmA" evidence="1">
    <location>
        <begin position="322"/>
        <end position="509"/>
    </location>
</feature>
<dbReference type="Pfam" id="PF05170">
    <property type="entry name" value="AsmA"/>
    <property type="match status" value="1"/>
</dbReference>
<evidence type="ECO:0000259" key="1">
    <source>
        <dbReference type="Pfam" id="PF05170"/>
    </source>
</evidence>
<evidence type="ECO:0000313" key="2">
    <source>
        <dbReference type="EMBL" id="MBS9478752.1"/>
    </source>
</evidence>
<sequence length="617" mass="63933">MRKLVPILLLPVVLVLVGAALAPKLASEARLRAEATAALQHAAGQSPRIDGAVSFSIFPWPALEVSDISFGEGPASLAVPHARVVLDLLPLLTGHARADHIELEGPELTLTEGELDIDPFSTAVLRLASAKFNAKLRITNGRVVLARRDTREVIIPAADLRVGWRGGRDAEVEGRVVWRGEPIDVDLAADTIGALMTGGTSAIQMKLSGAPLDMAFDGTAKLAGGPVANGTLTLGSRQLRQTLVWLGLEAPTSQGFGSFSLQAQSVVSGQGASLSGARLELDGNVSEGGFTLRLDGPRPVVQGSLATETLDLSPYGQISISDAAGTDWSHDTIDLSRLSQFDLDLRLSATQVRLGTGRLERMAASATLKSGKLLLAIGEAEAWNGIFRAAMHVAPAPGGAEARLELSADQVALARAMGDLFRMSRLEGAGSFRLTAGGTGTSVAQIISALNGTFSLSGESGALVGFDVGRILARLEQRPLSATGDLRGGRTPFSEIAIESTIRGGIATLGRLDIASDKLRISLAGESSIAERSLDFVGVAQLVGAVRAGAAPQGAAAALAAEGGSPQLVSFELPFIVRGSWEQPVILPDPQALIRRSGAARPLFAKPAALGVAGPLP</sequence>
<name>A0ABS5REG3_9HYPH</name>
<dbReference type="InterPro" id="IPR007844">
    <property type="entry name" value="AsmA"/>
</dbReference>
<dbReference type="PANTHER" id="PTHR30441">
    <property type="entry name" value="DUF748 DOMAIN-CONTAINING PROTEIN"/>
    <property type="match status" value="1"/>
</dbReference>
<organism evidence="2 3">
    <name type="scientific">Ancylobacter radicis</name>
    <dbReference type="NCBI Taxonomy" id="2836179"/>
    <lineage>
        <taxon>Bacteria</taxon>
        <taxon>Pseudomonadati</taxon>
        <taxon>Pseudomonadota</taxon>
        <taxon>Alphaproteobacteria</taxon>
        <taxon>Hyphomicrobiales</taxon>
        <taxon>Xanthobacteraceae</taxon>
        <taxon>Ancylobacter</taxon>
    </lineage>
</organism>
<dbReference type="RefSeq" id="WP_213756725.1">
    <property type="nucleotide sequence ID" value="NZ_JAHCQH010000021.1"/>
</dbReference>